<name>A0A427YG79_9TREE</name>
<protein>
    <submittedName>
        <fullName evidence="2">Uncharacterized protein</fullName>
    </submittedName>
</protein>
<proteinExistence type="predicted"/>
<gene>
    <name evidence="2" type="ORF">EHS25_001403</name>
</gene>
<dbReference type="EMBL" id="RSCD01000011">
    <property type="protein sequence ID" value="RSH90070.1"/>
    <property type="molecule type" value="Genomic_DNA"/>
</dbReference>
<comment type="caution">
    <text evidence="2">The sequence shown here is derived from an EMBL/GenBank/DDBJ whole genome shotgun (WGS) entry which is preliminary data.</text>
</comment>
<evidence type="ECO:0000313" key="2">
    <source>
        <dbReference type="EMBL" id="RSH90070.1"/>
    </source>
</evidence>
<feature type="region of interest" description="Disordered" evidence="1">
    <location>
        <begin position="61"/>
        <end position="95"/>
    </location>
</feature>
<feature type="region of interest" description="Disordered" evidence="1">
    <location>
        <begin position="1"/>
        <end position="23"/>
    </location>
</feature>
<keyword evidence="3" id="KW-1185">Reference proteome</keyword>
<organism evidence="2 3">
    <name type="scientific">Saitozyma podzolica</name>
    <dbReference type="NCBI Taxonomy" id="1890683"/>
    <lineage>
        <taxon>Eukaryota</taxon>
        <taxon>Fungi</taxon>
        <taxon>Dikarya</taxon>
        <taxon>Basidiomycota</taxon>
        <taxon>Agaricomycotina</taxon>
        <taxon>Tremellomycetes</taxon>
        <taxon>Tremellales</taxon>
        <taxon>Trimorphomycetaceae</taxon>
        <taxon>Saitozyma</taxon>
    </lineage>
</organism>
<reference evidence="2 3" key="1">
    <citation type="submission" date="2018-11" db="EMBL/GenBank/DDBJ databases">
        <title>Genome sequence of Saitozyma podzolica DSM 27192.</title>
        <authorList>
            <person name="Aliyu H."/>
            <person name="Gorte O."/>
            <person name="Ochsenreither K."/>
        </authorList>
    </citation>
    <scope>NUCLEOTIDE SEQUENCE [LARGE SCALE GENOMIC DNA]</scope>
    <source>
        <strain evidence="2 3">DSM 27192</strain>
    </source>
</reference>
<evidence type="ECO:0000313" key="3">
    <source>
        <dbReference type="Proteomes" id="UP000279259"/>
    </source>
</evidence>
<dbReference type="Proteomes" id="UP000279259">
    <property type="component" value="Unassembled WGS sequence"/>
</dbReference>
<sequence>MSAERDFESPTEAGMLMPITRRPQNVFRDENEVHTIPRSPEKSSAHNHYFASTDVAESCESCESSQSDTITRSDDVLDGHEYKTRTEPEPERVNRVELDPVPRVFRTSGSSHEKFTWSRDRIVSHLQRNQDNPNLDGPGSTASKWIQVQLEPKGMIYCIKVDPGPTRAKGHDLVTLQAASCKCLVTRVS</sequence>
<dbReference type="AlphaFoldDB" id="A0A427YG79"/>
<evidence type="ECO:0000256" key="1">
    <source>
        <dbReference type="SAM" id="MobiDB-lite"/>
    </source>
</evidence>
<accession>A0A427YG79</accession>
<feature type="compositionally biased region" description="Basic and acidic residues" evidence="1">
    <location>
        <begin position="71"/>
        <end position="95"/>
    </location>
</feature>